<evidence type="ECO:0000256" key="5">
    <source>
        <dbReference type="ARBA" id="ARBA00022723"/>
    </source>
</evidence>
<evidence type="ECO:0000256" key="1">
    <source>
        <dbReference type="ARBA" id="ARBA00022448"/>
    </source>
</evidence>
<dbReference type="Proteomes" id="UP000823889">
    <property type="component" value="Unassembled WGS sequence"/>
</dbReference>
<dbReference type="GO" id="GO:0009055">
    <property type="term" value="F:electron transfer activity"/>
    <property type="evidence" value="ECO:0007669"/>
    <property type="project" value="InterPro"/>
</dbReference>
<feature type="domain" description="4Fe-4S" evidence="13">
    <location>
        <begin position="3"/>
        <end position="62"/>
    </location>
</feature>
<keyword evidence="1" id="KW-0813">Transport</keyword>
<evidence type="ECO:0000256" key="11">
    <source>
        <dbReference type="ARBA" id="ARBA00023136"/>
    </source>
</evidence>
<dbReference type="PROSITE" id="PS51379">
    <property type="entry name" value="4FE4S_FER_2"/>
    <property type="match status" value="2"/>
</dbReference>
<dbReference type="SUPFAM" id="SSF54862">
    <property type="entry name" value="4Fe-4S ferredoxins"/>
    <property type="match status" value="1"/>
</dbReference>
<evidence type="ECO:0000256" key="7">
    <source>
        <dbReference type="ARBA" id="ARBA00022967"/>
    </source>
</evidence>
<evidence type="ECO:0000259" key="12">
    <source>
        <dbReference type="PROSITE" id="PS51379"/>
    </source>
</evidence>
<evidence type="ECO:0000256" key="9">
    <source>
        <dbReference type="ARBA" id="ARBA00023004"/>
    </source>
</evidence>
<dbReference type="NCBIfam" id="TIGR01944">
    <property type="entry name" value="rnfB"/>
    <property type="match status" value="1"/>
</dbReference>
<keyword evidence="10" id="KW-0411">Iron-sulfur</keyword>
<keyword evidence="2" id="KW-1003">Cell membrane</keyword>
<feature type="domain" description="4Fe-4S ferredoxin-type" evidence="12">
    <location>
        <begin position="78"/>
        <end position="107"/>
    </location>
</feature>
<evidence type="ECO:0000256" key="10">
    <source>
        <dbReference type="ARBA" id="ARBA00023014"/>
    </source>
</evidence>
<keyword evidence="4" id="KW-0997">Cell inner membrane</keyword>
<accession>A0A9D2RGE1</accession>
<dbReference type="Gene3D" id="1.10.15.40">
    <property type="entry name" value="Electron transport complex subunit B, putative Fe-S cluster"/>
    <property type="match status" value="1"/>
</dbReference>
<dbReference type="InterPro" id="IPR017896">
    <property type="entry name" value="4Fe4S_Fe-S-bd"/>
</dbReference>
<reference evidence="14" key="1">
    <citation type="journal article" date="2021" name="PeerJ">
        <title>Extensive microbial diversity within the chicken gut microbiome revealed by metagenomics and culture.</title>
        <authorList>
            <person name="Gilroy R."/>
            <person name="Ravi A."/>
            <person name="Getino M."/>
            <person name="Pursley I."/>
            <person name="Horton D.L."/>
            <person name="Alikhan N.F."/>
            <person name="Baker D."/>
            <person name="Gharbi K."/>
            <person name="Hall N."/>
            <person name="Watson M."/>
            <person name="Adriaenssens E.M."/>
            <person name="Foster-Nyarko E."/>
            <person name="Jarju S."/>
            <person name="Secka A."/>
            <person name="Antonio M."/>
            <person name="Oren A."/>
            <person name="Chaudhuri R.R."/>
            <person name="La Ragione R."/>
            <person name="Hildebrand F."/>
            <person name="Pallen M.J."/>
        </authorList>
    </citation>
    <scope>NUCLEOTIDE SEQUENCE</scope>
    <source>
        <strain evidence="14">9264</strain>
    </source>
</reference>
<organism evidence="14 15">
    <name type="scientific">Candidatus Paenalcaligenes intestinipullorum</name>
    <dbReference type="NCBI Taxonomy" id="2838718"/>
    <lineage>
        <taxon>Bacteria</taxon>
        <taxon>Pseudomonadati</taxon>
        <taxon>Pseudomonadota</taxon>
        <taxon>Betaproteobacteria</taxon>
        <taxon>Burkholderiales</taxon>
        <taxon>Alcaligenaceae</taxon>
        <taxon>Paenalcaligenes</taxon>
    </lineage>
</organism>
<evidence type="ECO:0000256" key="3">
    <source>
        <dbReference type="ARBA" id="ARBA00022485"/>
    </source>
</evidence>
<dbReference type="PROSITE" id="PS00198">
    <property type="entry name" value="4FE4S_FER_1"/>
    <property type="match status" value="1"/>
</dbReference>
<dbReference type="PANTHER" id="PTHR42859">
    <property type="entry name" value="OXIDOREDUCTASE"/>
    <property type="match status" value="1"/>
</dbReference>
<comment type="caution">
    <text evidence="14">The sequence shown here is derived from an EMBL/GenBank/DDBJ whole genome shotgun (WGS) entry which is preliminary data.</text>
</comment>
<dbReference type="PROSITE" id="PS51656">
    <property type="entry name" value="4FE4S"/>
    <property type="match status" value="1"/>
</dbReference>
<protein>
    <submittedName>
        <fullName evidence="14">RnfABCDGE type electron transport complex subunit B</fullName>
    </submittedName>
</protein>
<evidence type="ECO:0000256" key="6">
    <source>
        <dbReference type="ARBA" id="ARBA00022737"/>
    </source>
</evidence>
<keyword evidence="3" id="KW-0004">4Fe-4S</keyword>
<feature type="domain" description="4Fe-4S ferredoxin-type" evidence="12">
    <location>
        <begin position="108"/>
        <end position="137"/>
    </location>
</feature>
<evidence type="ECO:0000313" key="15">
    <source>
        <dbReference type="Proteomes" id="UP000823889"/>
    </source>
</evidence>
<dbReference type="EMBL" id="DWUQ01000100">
    <property type="protein sequence ID" value="HJD44360.1"/>
    <property type="molecule type" value="Genomic_DNA"/>
</dbReference>
<proteinExistence type="predicted"/>
<evidence type="ECO:0000259" key="13">
    <source>
        <dbReference type="PROSITE" id="PS51656"/>
    </source>
</evidence>
<name>A0A9D2RGE1_9BURK</name>
<reference evidence="14" key="2">
    <citation type="submission" date="2021-04" db="EMBL/GenBank/DDBJ databases">
        <authorList>
            <person name="Gilroy R."/>
        </authorList>
    </citation>
    <scope>NUCLEOTIDE SEQUENCE</scope>
    <source>
        <strain evidence="14">9264</strain>
    </source>
</reference>
<keyword evidence="11" id="KW-0472">Membrane</keyword>
<dbReference type="InterPro" id="IPR017900">
    <property type="entry name" value="4Fe4S_Fe_S_CS"/>
</dbReference>
<sequence length="216" mass="22984">MSSPAALVERINAVLPQTQCTRCGYEACLPYAQAIATQGEAINRCPPGGQAGIERLAALTGQAVQALNPDCGDFTGLAVAVIDEAHCIGCTLCIQACPVDAIVGANKRMHTVLPDRCTGCDLCVAPCPVDCIQMQPVGHAWTDALASQAKQNYQARLQRLASKQSEDAHSVTGRLLANKPKITTALDNAEQRQNNIADALARARARRQQRQTASHE</sequence>
<dbReference type="Gene3D" id="3.30.70.20">
    <property type="match status" value="2"/>
</dbReference>
<keyword evidence="8" id="KW-0249">Electron transport</keyword>
<keyword evidence="9" id="KW-0408">Iron</keyword>
<keyword evidence="6" id="KW-0677">Repeat</keyword>
<gene>
    <name evidence="14" type="ORF">H9906_04935</name>
</gene>
<keyword evidence="7" id="KW-1278">Translocase</keyword>
<dbReference type="InterPro" id="IPR010207">
    <property type="entry name" value="Elect_transpt_cplx_RnfB/RsxB"/>
</dbReference>
<dbReference type="PANTHER" id="PTHR42859:SF3">
    <property type="entry name" value="ION-TRANSLOCATING OXIDOREDUCTASE COMPLEX SUBUNIT B"/>
    <property type="match status" value="1"/>
</dbReference>
<evidence type="ECO:0000256" key="4">
    <source>
        <dbReference type="ARBA" id="ARBA00022519"/>
    </source>
</evidence>
<dbReference type="InterPro" id="IPR050294">
    <property type="entry name" value="RnfB_subfamily"/>
</dbReference>
<dbReference type="GO" id="GO:0046872">
    <property type="term" value="F:metal ion binding"/>
    <property type="evidence" value="ECO:0007669"/>
    <property type="project" value="UniProtKB-KW"/>
</dbReference>
<dbReference type="Pfam" id="PF14697">
    <property type="entry name" value="Fer4_21"/>
    <property type="match status" value="1"/>
</dbReference>
<dbReference type="AlphaFoldDB" id="A0A9D2RGE1"/>
<evidence type="ECO:0000256" key="8">
    <source>
        <dbReference type="ARBA" id="ARBA00022982"/>
    </source>
</evidence>
<dbReference type="GO" id="GO:0051539">
    <property type="term" value="F:4 iron, 4 sulfur cluster binding"/>
    <property type="evidence" value="ECO:0007669"/>
    <property type="project" value="UniProtKB-KW"/>
</dbReference>
<dbReference type="Pfam" id="PF04060">
    <property type="entry name" value="FeS"/>
    <property type="match status" value="1"/>
</dbReference>
<dbReference type="InterPro" id="IPR007202">
    <property type="entry name" value="4Fe-4S_dom"/>
</dbReference>
<evidence type="ECO:0000313" key="14">
    <source>
        <dbReference type="EMBL" id="HJD44360.1"/>
    </source>
</evidence>
<evidence type="ECO:0000256" key="2">
    <source>
        <dbReference type="ARBA" id="ARBA00022475"/>
    </source>
</evidence>
<keyword evidence="5" id="KW-0479">Metal-binding</keyword>